<comment type="caution">
    <text evidence="2">The sequence shown here is derived from an EMBL/GenBank/DDBJ whole genome shotgun (WGS) entry which is preliminary data.</text>
</comment>
<dbReference type="Proteomes" id="UP000245638">
    <property type="component" value="Unassembled WGS sequence"/>
</dbReference>
<dbReference type="PANTHER" id="PTHR33303:SF2">
    <property type="entry name" value="COA-BINDING DOMAIN-CONTAINING PROTEIN"/>
    <property type="match status" value="1"/>
</dbReference>
<dbReference type="InterPro" id="IPR003781">
    <property type="entry name" value="CoA-bd"/>
</dbReference>
<evidence type="ECO:0000313" key="2">
    <source>
        <dbReference type="EMBL" id="PVU74054.1"/>
    </source>
</evidence>
<reference evidence="2 3" key="1">
    <citation type="journal article" date="2015" name="Appl. Environ. Microbiol.">
        <title>Nanoarchaeota, Their Sulfolobales Host, and Nanoarchaeota Virus Distribution across Yellowstone National Park Hot Springs.</title>
        <authorList>
            <person name="Munson-McGee J.H."/>
            <person name="Field E.K."/>
            <person name="Bateson M."/>
            <person name="Rooney C."/>
            <person name="Stepanauskas R."/>
            <person name="Young M.J."/>
        </authorList>
    </citation>
    <scope>NUCLEOTIDE SEQUENCE [LARGE SCALE GENOMIC DNA]</scope>
    <source>
        <strain evidence="2">SCGC AC-742_N10</strain>
    </source>
</reference>
<evidence type="ECO:0000259" key="1">
    <source>
        <dbReference type="SMART" id="SM00881"/>
    </source>
</evidence>
<accession>A0A2T9X1U4</accession>
<dbReference type="Gene3D" id="3.40.50.720">
    <property type="entry name" value="NAD(P)-binding Rossmann-like Domain"/>
    <property type="match status" value="1"/>
</dbReference>
<sequence>MESEENLIKFILENYKNIATIGFSKDPSKPSHYVPKFLMEHGYNVIPVNPTAKEILGKKSYSSILEIPDRIDVVEVFRPSSEVPKIVEEVIKRKREKGDVKVLWLQEGIRNDDAAKLAEKEGIIVIQDRCMYKEYNKLMQNK</sequence>
<dbReference type="AlphaFoldDB" id="A0A2T9X1U4"/>
<dbReference type="PANTHER" id="PTHR33303">
    <property type="entry name" value="CYTOPLASMIC PROTEIN-RELATED"/>
    <property type="match status" value="1"/>
</dbReference>
<name>A0A2T9X1U4_9CREN</name>
<dbReference type="SUPFAM" id="SSF51735">
    <property type="entry name" value="NAD(P)-binding Rossmann-fold domains"/>
    <property type="match status" value="1"/>
</dbReference>
<dbReference type="EMBL" id="QEFD01000234">
    <property type="protein sequence ID" value="PVU74054.1"/>
    <property type="molecule type" value="Genomic_DNA"/>
</dbReference>
<feature type="domain" description="CoA-binding" evidence="1">
    <location>
        <begin position="12"/>
        <end position="109"/>
    </location>
</feature>
<gene>
    <name evidence="2" type="ORF">DDW13_08795</name>
</gene>
<dbReference type="InterPro" id="IPR036291">
    <property type="entry name" value="NAD(P)-bd_dom_sf"/>
</dbReference>
<organism evidence="2 3">
    <name type="scientific">Acidianus hospitalis</name>
    <dbReference type="NCBI Taxonomy" id="563177"/>
    <lineage>
        <taxon>Archaea</taxon>
        <taxon>Thermoproteota</taxon>
        <taxon>Thermoprotei</taxon>
        <taxon>Sulfolobales</taxon>
        <taxon>Sulfolobaceae</taxon>
        <taxon>Acidianus</taxon>
    </lineage>
</organism>
<dbReference type="SMART" id="SM00881">
    <property type="entry name" value="CoA_binding"/>
    <property type="match status" value="1"/>
</dbReference>
<evidence type="ECO:0000313" key="3">
    <source>
        <dbReference type="Proteomes" id="UP000245638"/>
    </source>
</evidence>
<protein>
    <submittedName>
        <fullName evidence="2">CoA-binding protein</fullName>
    </submittedName>
</protein>
<proteinExistence type="predicted"/>
<dbReference type="Pfam" id="PF13380">
    <property type="entry name" value="CoA_binding_2"/>
    <property type="match status" value="1"/>
</dbReference>